<comment type="caution">
    <text evidence="2">The sequence shown here is derived from an EMBL/GenBank/DDBJ whole genome shotgun (WGS) entry which is preliminary data.</text>
</comment>
<dbReference type="InterPro" id="IPR010730">
    <property type="entry name" value="HET"/>
</dbReference>
<proteinExistence type="predicted"/>
<evidence type="ECO:0000313" key="2">
    <source>
        <dbReference type="EMBL" id="KAK4249899.1"/>
    </source>
</evidence>
<dbReference type="Pfam" id="PF06985">
    <property type="entry name" value="HET"/>
    <property type="match status" value="1"/>
</dbReference>
<evidence type="ECO:0000259" key="1">
    <source>
        <dbReference type="Pfam" id="PF06985"/>
    </source>
</evidence>
<accession>A0AAN7CWW8</accession>
<dbReference type="AlphaFoldDB" id="A0AAN7CWW8"/>
<dbReference type="PANTHER" id="PTHR10622">
    <property type="entry name" value="HET DOMAIN-CONTAINING PROTEIN"/>
    <property type="match status" value="1"/>
</dbReference>
<reference evidence="2" key="1">
    <citation type="journal article" date="2023" name="Mol. Phylogenet. Evol.">
        <title>Genome-scale phylogeny and comparative genomics of the fungal order Sordariales.</title>
        <authorList>
            <person name="Hensen N."/>
            <person name="Bonometti L."/>
            <person name="Westerberg I."/>
            <person name="Brannstrom I.O."/>
            <person name="Guillou S."/>
            <person name="Cros-Aarteil S."/>
            <person name="Calhoun S."/>
            <person name="Haridas S."/>
            <person name="Kuo A."/>
            <person name="Mondo S."/>
            <person name="Pangilinan J."/>
            <person name="Riley R."/>
            <person name="LaButti K."/>
            <person name="Andreopoulos B."/>
            <person name="Lipzen A."/>
            <person name="Chen C."/>
            <person name="Yan M."/>
            <person name="Daum C."/>
            <person name="Ng V."/>
            <person name="Clum A."/>
            <person name="Steindorff A."/>
            <person name="Ohm R.A."/>
            <person name="Martin F."/>
            <person name="Silar P."/>
            <person name="Natvig D.O."/>
            <person name="Lalanne C."/>
            <person name="Gautier V."/>
            <person name="Ament-Velasquez S.L."/>
            <person name="Kruys A."/>
            <person name="Hutchinson M.I."/>
            <person name="Powell A.J."/>
            <person name="Barry K."/>
            <person name="Miller A.N."/>
            <person name="Grigoriev I.V."/>
            <person name="Debuchy R."/>
            <person name="Gladieux P."/>
            <person name="Hiltunen Thoren M."/>
            <person name="Johannesson H."/>
        </authorList>
    </citation>
    <scope>NUCLEOTIDE SEQUENCE</scope>
    <source>
        <strain evidence="2">CBS 359.72</strain>
    </source>
</reference>
<name>A0AAN7CWW8_9PEZI</name>
<keyword evidence="3" id="KW-1185">Reference proteome</keyword>
<gene>
    <name evidence="2" type="ORF">C7999DRAFT_39028</name>
</gene>
<feature type="domain" description="Heterokaryon incompatibility" evidence="1">
    <location>
        <begin position="22"/>
        <end position="132"/>
    </location>
</feature>
<reference evidence="2" key="2">
    <citation type="submission" date="2023-05" db="EMBL/GenBank/DDBJ databases">
        <authorList>
            <consortium name="Lawrence Berkeley National Laboratory"/>
            <person name="Steindorff A."/>
            <person name="Hensen N."/>
            <person name="Bonometti L."/>
            <person name="Westerberg I."/>
            <person name="Brannstrom I.O."/>
            <person name="Guillou S."/>
            <person name="Cros-Aarteil S."/>
            <person name="Calhoun S."/>
            <person name="Haridas S."/>
            <person name="Kuo A."/>
            <person name="Mondo S."/>
            <person name="Pangilinan J."/>
            <person name="Riley R."/>
            <person name="Labutti K."/>
            <person name="Andreopoulos B."/>
            <person name="Lipzen A."/>
            <person name="Chen C."/>
            <person name="Yanf M."/>
            <person name="Daum C."/>
            <person name="Ng V."/>
            <person name="Clum A."/>
            <person name="Ohm R."/>
            <person name="Martin F."/>
            <person name="Silar P."/>
            <person name="Natvig D."/>
            <person name="Lalanne C."/>
            <person name="Gautier V."/>
            <person name="Ament-Velasquez S.L."/>
            <person name="Kruys A."/>
            <person name="Hutchinson M.I."/>
            <person name="Powell A.J."/>
            <person name="Barry K."/>
            <person name="Miller A.N."/>
            <person name="Grigoriev I.V."/>
            <person name="Debuchy R."/>
            <person name="Gladieux P."/>
            <person name="Thoren M.H."/>
            <person name="Johannesson H."/>
        </authorList>
    </citation>
    <scope>NUCLEOTIDE SEQUENCE</scope>
    <source>
        <strain evidence="2">CBS 359.72</strain>
    </source>
</reference>
<dbReference type="EMBL" id="MU857618">
    <property type="protein sequence ID" value="KAK4249899.1"/>
    <property type="molecule type" value="Genomic_DNA"/>
</dbReference>
<dbReference type="PANTHER" id="PTHR10622:SF10">
    <property type="entry name" value="HET DOMAIN-CONTAINING PROTEIN"/>
    <property type="match status" value="1"/>
</dbReference>
<organism evidence="2 3">
    <name type="scientific">Corynascus novoguineensis</name>
    <dbReference type="NCBI Taxonomy" id="1126955"/>
    <lineage>
        <taxon>Eukaryota</taxon>
        <taxon>Fungi</taxon>
        <taxon>Dikarya</taxon>
        <taxon>Ascomycota</taxon>
        <taxon>Pezizomycotina</taxon>
        <taxon>Sordariomycetes</taxon>
        <taxon>Sordariomycetidae</taxon>
        <taxon>Sordariales</taxon>
        <taxon>Chaetomiaceae</taxon>
        <taxon>Corynascus</taxon>
    </lineage>
</organism>
<protein>
    <submittedName>
        <fullName evidence="2">Heterokaryon incompatibility protein-domain-containing protein</fullName>
    </submittedName>
</protein>
<evidence type="ECO:0000313" key="3">
    <source>
        <dbReference type="Proteomes" id="UP001303647"/>
    </source>
</evidence>
<dbReference type="Proteomes" id="UP001303647">
    <property type="component" value="Unassembled WGS sequence"/>
</dbReference>
<sequence length="237" mass="26841">MRLLNVDTYTFEKFFYADPPPYAILSHTWGVDSEEVSYRDVLDGRLNSVTTRPPKVTGCCLIAKKDGYQYVWIDTCCIDKTNSVELQEAINSVFRWYRDAAICYAYLSDVPTGSRAPRFETQDSMSAFSPGQLHHASVAQRMSWDAHRVTKRQEDIAYCLLRIFGIAMPMIYGEGDKAFRRPQEQIIEDFGDGSILAWNLDLNESLGDRTQVTFGTALAPAPSHFANSRRVVNLGPF</sequence>